<keyword evidence="3" id="KW-1185">Reference proteome</keyword>
<protein>
    <recommendedName>
        <fullName evidence="4">SigE-dependent sporulation protein</fullName>
    </recommendedName>
</protein>
<dbReference type="InterPro" id="IPR025428">
    <property type="entry name" value="Spore_YhaL"/>
</dbReference>
<dbReference type="EMBL" id="AVPG01000024">
    <property type="protein sequence ID" value="KGX85277.1"/>
    <property type="molecule type" value="Genomic_DNA"/>
</dbReference>
<accession>A0A0A5HNR1</accession>
<gene>
    <name evidence="2" type="ORF">N784_09560</name>
</gene>
<evidence type="ECO:0008006" key="4">
    <source>
        <dbReference type="Google" id="ProtNLM"/>
    </source>
</evidence>
<sequence length="68" mass="8250">MVIAGMPWWVLLIIAIIIYSGYMAFRSIKEEKQMERNFIEQEGRKYMKRIEEARKEKEQDRHIKSQSS</sequence>
<evidence type="ECO:0000256" key="1">
    <source>
        <dbReference type="SAM" id="Phobius"/>
    </source>
</evidence>
<keyword evidence="1" id="KW-0812">Transmembrane</keyword>
<dbReference type="Pfam" id="PF14147">
    <property type="entry name" value="Spore_YhaL"/>
    <property type="match status" value="1"/>
</dbReference>
<keyword evidence="1" id="KW-1133">Transmembrane helix</keyword>
<reference evidence="2 3" key="1">
    <citation type="submission" date="2013-08" db="EMBL/GenBank/DDBJ databases">
        <authorList>
            <person name="Huang J."/>
            <person name="Wang G."/>
        </authorList>
    </citation>
    <scope>NUCLEOTIDE SEQUENCE [LARGE SCALE GENOMIC DNA]</scope>
    <source>
        <strain evidence="2 3">JSM 072002</strain>
    </source>
</reference>
<dbReference type="Proteomes" id="UP000030401">
    <property type="component" value="Unassembled WGS sequence"/>
</dbReference>
<dbReference type="eggNOG" id="ENOG50331Z5">
    <property type="taxonomic scope" value="Bacteria"/>
</dbReference>
<proteinExistence type="predicted"/>
<comment type="caution">
    <text evidence="2">The sequence shown here is derived from an EMBL/GenBank/DDBJ whole genome shotgun (WGS) entry which is preliminary data.</text>
</comment>
<name>A0A0A5HNR1_9BACI</name>
<evidence type="ECO:0000313" key="2">
    <source>
        <dbReference type="EMBL" id="KGX85277.1"/>
    </source>
</evidence>
<organism evidence="2 3">
    <name type="scientific">Pontibacillus litoralis JSM 072002</name>
    <dbReference type="NCBI Taxonomy" id="1385512"/>
    <lineage>
        <taxon>Bacteria</taxon>
        <taxon>Bacillati</taxon>
        <taxon>Bacillota</taxon>
        <taxon>Bacilli</taxon>
        <taxon>Bacillales</taxon>
        <taxon>Bacillaceae</taxon>
        <taxon>Pontibacillus</taxon>
    </lineage>
</organism>
<dbReference type="RefSeq" id="WP_036835627.1">
    <property type="nucleotide sequence ID" value="NZ_AVPG01000024.1"/>
</dbReference>
<dbReference type="AlphaFoldDB" id="A0A0A5HNR1"/>
<dbReference type="STRING" id="1385512.N784_09560"/>
<evidence type="ECO:0000313" key="3">
    <source>
        <dbReference type="Proteomes" id="UP000030401"/>
    </source>
</evidence>
<feature type="transmembrane region" description="Helical" evidence="1">
    <location>
        <begin position="6"/>
        <end position="25"/>
    </location>
</feature>
<keyword evidence="1" id="KW-0472">Membrane</keyword>